<dbReference type="WBParaSite" id="RSKR_0000953400.1">
    <property type="protein sequence ID" value="RSKR_0000953400.1"/>
    <property type="gene ID" value="RSKR_0000953400"/>
</dbReference>
<name>A0AC35UC24_9BILA</name>
<sequence length="413" mass="47171">MDPRLALDFTPVNLVEKADEVFLLGRVFTKEEGYDKAKEFVRSRLWMTYRRDFSKIDGDGPSSDQGWGCMLRCGQMILAQALVHLKLGKDWVWEKEAIQSQVYIDILKMFQDDTQVAFSIHKIAQMGVSEGKTVGSWLGPNTVTQYVLKKLVFFDEKKSIGVHVAMDNLLIHDDVEKVAMQDRSEEEGWKSVLIFVPLRLGLSTINLDYLPAIQKFYKLKQCCGIIGGRPSKALYFIGMADEEMIYLDPHICQPVVDIIGEQIENVERPEDNSRIDQESGDMEVNMQEPRAHTSLIDDSSFHCDCVAHMDFDQMDPSLAVGFVIKDKEDYMELKEALEKLHAISKPQLFEMIQSRPKGFPKFELYRGVPTSFSEADYSDVQEGDFHSDVEFEELHEIDSSSESESKSTNNTEQ</sequence>
<reference evidence="2" key="1">
    <citation type="submission" date="2016-11" db="UniProtKB">
        <authorList>
            <consortium name="WormBaseParasite"/>
        </authorList>
    </citation>
    <scope>IDENTIFICATION</scope>
    <source>
        <strain evidence="2">KR3021</strain>
    </source>
</reference>
<proteinExistence type="predicted"/>
<accession>A0AC35UC24</accession>
<organism evidence="1 2">
    <name type="scientific">Rhabditophanes sp. KR3021</name>
    <dbReference type="NCBI Taxonomy" id="114890"/>
    <lineage>
        <taxon>Eukaryota</taxon>
        <taxon>Metazoa</taxon>
        <taxon>Ecdysozoa</taxon>
        <taxon>Nematoda</taxon>
        <taxon>Chromadorea</taxon>
        <taxon>Rhabditida</taxon>
        <taxon>Tylenchina</taxon>
        <taxon>Panagrolaimomorpha</taxon>
        <taxon>Strongyloidoidea</taxon>
        <taxon>Alloionematidae</taxon>
        <taxon>Rhabditophanes</taxon>
    </lineage>
</organism>
<dbReference type="Proteomes" id="UP000095286">
    <property type="component" value="Unplaced"/>
</dbReference>
<evidence type="ECO:0000313" key="1">
    <source>
        <dbReference type="Proteomes" id="UP000095286"/>
    </source>
</evidence>
<evidence type="ECO:0000313" key="2">
    <source>
        <dbReference type="WBParaSite" id="RSKR_0000953400.1"/>
    </source>
</evidence>
<protein>
    <submittedName>
        <fullName evidence="2">Cysteine protease</fullName>
    </submittedName>
</protein>